<keyword evidence="4" id="KW-1185">Reference proteome</keyword>
<feature type="transmembrane region" description="Helical" evidence="1">
    <location>
        <begin position="43"/>
        <end position="64"/>
    </location>
</feature>
<evidence type="ECO:0000256" key="1">
    <source>
        <dbReference type="SAM" id="Phobius"/>
    </source>
</evidence>
<evidence type="ECO:0000313" key="4">
    <source>
        <dbReference type="Proteomes" id="UP000736583"/>
    </source>
</evidence>
<dbReference type="RefSeq" id="WP_032123537.1">
    <property type="nucleotide sequence ID" value="NZ_JAHLQL010000003.1"/>
</dbReference>
<dbReference type="Proteomes" id="UP000736583">
    <property type="component" value="Unassembled WGS sequence"/>
</dbReference>
<evidence type="ECO:0000259" key="2">
    <source>
        <dbReference type="Pfam" id="PF19701"/>
    </source>
</evidence>
<keyword evidence="1" id="KW-0812">Transmembrane</keyword>
<evidence type="ECO:0000313" key="3">
    <source>
        <dbReference type="EMBL" id="MBU5592165.1"/>
    </source>
</evidence>
<keyword evidence="1" id="KW-1133">Transmembrane helix</keyword>
<comment type="caution">
    <text evidence="3">The sequence shown here is derived from an EMBL/GenBank/DDBJ whole genome shotgun (WGS) entry which is preliminary data.</text>
</comment>
<dbReference type="Pfam" id="PF19701">
    <property type="entry name" value="DUF6199"/>
    <property type="match status" value="1"/>
</dbReference>
<protein>
    <recommendedName>
        <fullName evidence="2">DUF6199 domain-containing protein</fullName>
    </recommendedName>
</protein>
<sequence length="65" mass="7438">MILIFLVLLIIGILEILFPEEMFMFGRKWEFKEGTGPSDISILFTRIGGIVLVIMAIIFAFACLW</sequence>
<dbReference type="EMBL" id="JAHLQL010000003">
    <property type="protein sequence ID" value="MBU5592165.1"/>
    <property type="molecule type" value="Genomic_DNA"/>
</dbReference>
<reference evidence="3 4" key="1">
    <citation type="submission" date="2021-06" db="EMBL/GenBank/DDBJ databases">
        <authorList>
            <person name="Sun Q."/>
            <person name="Li D."/>
        </authorList>
    </citation>
    <scope>NUCLEOTIDE SEQUENCE [LARGE SCALE GENOMIC DNA]</scope>
    <source>
        <strain evidence="3 4">MSJ-4</strain>
    </source>
</reference>
<accession>A0ABS6F1A0</accession>
<organism evidence="3 4">
    <name type="scientific">Clostridium simiarum</name>
    <dbReference type="NCBI Taxonomy" id="2841506"/>
    <lineage>
        <taxon>Bacteria</taxon>
        <taxon>Bacillati</taxon>
        <taxon>Bacillota</taxon>
        <taxon>Clostridia</taxon>
        <taxon>Eubacteriales</taxon>
        <taxon>Clostridiaceae</taxon>
        <taxon>Clostridium</taxon>
    </lineage>
</organism>
<dbReference type="InterPro" id="IPR045679">
    <property type="entry name" value="DUF6199"/>
</dbReference>
<feature type="domain" description="DUF6199" evidence="2">
    <location>
        <begin position="4"/>
        <end position="62"/>
    </location>
</feature>
<proteinExistence type="predicted"/>
<name>A0ABS6F1A0_9CLOT</name>
<keyword evidence="1" id="KW-0472">Membrane</keyword>
<gene>
    <name evidence="3" type="ORF">KQI89_10370</name>
</gene>